<dbReference type="GO" id="GO:0005524">
    <property type="term" value="F:ATP binding"/>
    <property type="evidence" value="ECO:0007669"/>
    <property type="project" value="UniProtKB-KW"/>
</dbReference>
<dbReference type="InterPro" id="IPR005248">
    <property type="entry name" value="NadD/NMNAT"/>
</dbReference>
<evidence type="ECO:0000313" key="13">
    <source>
        <dbReference type="EMBL" id="GLC27557.1"/>
    </source>
</evidence>
<feature type="domain" description="Cytidyltransferase-like" evidence="12">
    <location>
        <begin position="5"/>
        <end position="170"/>
    </location>
</feature>
<evidence type="ECO:0000256" key="1">
    <source>
        <dbReference type="ARBA" id="ARBA00002324"/>
    </source>
</evidence>
<dbReference type="GO" id="GO:0004515">
    <property type="term" value="F:nicotinate-nucleotide adenylyltransferase activity"/>
    <property type="evidence" value="ECO:0007669"/>
    <property type="project" value="UniProtKB-UniRule"/>
</dbReference>
<comment type="function">
    <text evidence="1 11">Catalyzes the reversible adenylation of nicotinate mononucleotide (NaMN) to nicotinic acid adenine dinucleotide (NaAD).</text>
</comment>
<dbReference type="SUPFAM" id="SSF52374">
    <property type="entry name" value="Nucleotidylyl transferase"/>
    <property type="match status" value="1"/>
</dbReference>
<dbReference type="CDD" id="cd02165">
    <property type="entry name" value="NMNAT"/>
    <property type="match status" value="1"/>
</dbReference>
<dbReference type="AlphaFoldDB" id="A0AA37QC42"/>
<sequence length="196" mass="20832">MRLGVLGGTFDPPHVGHLLIASDAVEQLSLDRVVFIPAALQPLKPGSAQTPPGVRLAMVRALVGDDPRFVVDPIEIDRGGLSYTVDTLGTLAAQQPGAELFLLAGADVLTTFARWREPERIRRQATLVVLTRGGEDGTVPTAAPPDFPGGAPVFLPTRRVDVSSTEVRARLAAGRPIRGFVPESVADLIRSAGLYR</sequence>
<dbReference type="HAMAP" id="MF_00244">
    <property type="entry name" value="NaMN_adenylyltr"/>
    <property type="match status" value="1"/>
</dbReference>
<dbReference type="Gene3D" id="3.40.50.620">
    <property type="entry name" value="HUPs"/>
    <property type="match status" value="1"/>
</dbReference>
<comment type="catalytic activity">
    <reaction evidence="10 11">
        <text>nicotinate beta-D-ribonucleotide + ATP + H(+) = deamido-NAD(+) + diphosphate</text>
        <dbReference type="Rhea" id="RHEA:22860"/>
        <dbReference type="ChEBI" id="CHEBI:15378"/>
        <dbReference type="ChEBI" id="CHEBI:30616"/>
        <dbReference type="ChEBI" id="CHEBI:33019"/>
        <dbReference type="ChEBI" id="CHEBI:57502"/>
        <dbReference type="ChEBI" id="CHEBI:58437"/>
        <dbReference type="EC" id="2.7.7.18"/>
    </reaction>
</comment>
<evidence type="ECO:0000256" key="9">
    <source>
        <dbReference type="ARBA" id="ARBA00023027"/>
    </source>
</evidence>
<evidence type="ECO:0000256" key="10">
    <source>
        <dbReference type="ARBA" id="ARBA00048721"/>
    </source>
</evidence>
<protein>
    <recommendedName>
        <fullName evidence="11">Probable nicotinate-nucleotide adenylyltransferase</fullName>
        <ecNumber evidence="11">2.7.7.18</ecNumber>
    </recommendedName>
    <alternativeName>
        <fullName evidence="11">Deamido-NAD(+) diphosphorylase</fullName>
    </alternativeName>
    <alternativeName>
        <fullName evidence="11">Deamido-NAD(+) pyrophosphorylase</fullName>
    </alternativeName>
    <alternativeName>
        <fullName evidence="11">Nicotinate mononucleotide adenylyltransferase</fullName>
        <shortName evidence="11">NaMN adenylyltransferase</shortName>
    </alternativeName>
</protein>
<evidence type="ECO:0000256" key="5">
    <source>
        <dbReference type="ARBA" id="ARBA00022679"/>
    </source>
</evidence>
<evidence type="ECO:0000256" key="4">
    <source>
        <dbReference type="ARBA" id="ARBA00022642"/>
    </source>
</evidence>
<evidence type="ECO:0000313" key="14">
    <source>
        <dbReference type="Proteomes" id="UP001161325"/>
    </source>
</evidence>
<dbReference type="InterPro" id="IPR004821">
    <property type="entry name" value="Cyt_trans-like"/>
</dbReference>
<dbReference type="NCBIfam" id="TIGR00482">
    <property type="entry name" value="nicotinate (nicotinamide) nucleotide adenylyltransferase"/>
    <property type="match status" value="1"/>
</dbReference>
<proteinExistence type="inferred from homology"/>
<dbReference type="InterPro" id="IPR014729">
    <property type="entry name" value="Rossmann-like_a/b/a_fold"/>
</dbReference>
<reference evidence="13" key="1">
    <citation type="submission" date="2022-08" db="EMBL/GenBank/DDBJ databases">
        <title>Draft genome sequencing of Roseisolibacter agri AW1220.</title>
        <authorList>
            <person name="Tobiishi Y."/>
            <person name="Tonouchi A."/>
        </authorList>
    </citation>
    <scope>NUCLEOTIDE SEQUENCE</scope>
    <source>
        <strain evidence="13">AW1220</strain>
    </source>
</reference>
<dbReference type="PANTHER" id="PTHR39321">
    <property type="entry name" value="NICOTINATE-NUCLEOTIDE ADENYLYLTRANSFERASE-RELATED"/>
    <property type="match status" value="1"/>
</dbReference>
<evidence type="ECO:0000256" key="7">
    <source>
        <dbReference type="ARBA" id="ARBA00022741"/>
    </source>
</evidence>
<dbReference type="NCBIfam" id="NF000840">
    <property type="entry name" value="PRK00071.1-3"/>
    <property type="match status" value="1"/>
</dbReference>
<dbReference type="EC" id="2.7.7.18" evidence="11"/>
<gene>
    <name evidence="11 13" type="primary">nadD</name>
    <name evidence="13" type="ORF">rosag_40700</name>
</gene>
<keyword evidence="7 11" id="KW-0547">Nucleotide-binding</keyword>
<organism evidence="13 14">
    <name type="scientific">Roseisolibacter agri</name>
    <dbReference type="NCBI Taxonomy" id="2014610"/>
    <lineage>
        <taxon>Bacteria</taxon>
        <taxon>Pseudomonadati</taxon>
        <taxon>Gemmatimonadota</taxon>
        <taxon>Gemmatimonadia</taxon>
        <taxon>Gemmatimonadales</taxon>
        <taxon>Gemmatimonadaceae</taxon>
        <taxon>Roseisolibacter</taxon>
    </lineage>
</organism>
<dbReference type="GO" id="GO:0009435">
    <property type="term" value="P:NAD+ biosynthetic process"/>
    <property type="evidence" value="ECO:0007669"/>
    <property type="project" value="UniProtKB-UniRule"/>
</dbReference>
<evidence type="ECO:0000256" key="8">
    <source>
        <dbReference type="ARBA" id="ARBA00022840"/>
    </source>
</evidence>
<dbReference type="PANTHER" id="PTHR39321:SF3">
    <property type="entry name" value="PHOSPHOPANTETHEINE ADENYLYLTRANSFERASE"/>
    <property type="match status" value="1"/>
</dbReference>
<comment type="caution">
    <text evidence="13">The sequence shown here is derived from an EMBL/GenBank/DDBJ whole genome shotgun (WGS) entry which is preliminary data.</text>
</comment>
<evidence type="ECO:0000259" key="12">
    <source>
        <dbReference type="Pfam" id="PF01467"/>
    </source>
</evidence>
<dbReference type="Proteomes" id="UP001161325">
    <property type="component" value="Unassembled WGS sequence"/>
</dbReference>
<keyword evidence="9 11" id="KW-0520">NAD</keyword>
<dbReference type="EMBL" id="BRXS01000006">
    <property type="protein sequence ID" value="GLC27557.1"/>
    <property type="molecule type" value="Genomic_DNA"/>
</dbReference>
<dbReference type="RefSeq" id="WP_284351993.1">
    <property type="nucleotide sequence ID" value="NZ_BRXS01000006.1"/>
</dbReference>
<keyword evidence="5 11" id="KW-0808">Transferase</keyword>
<dbReference type="NCBIfam" id="TIGR00125">
    <property type="entry name" value="cyt_tran_rel"/>
    <property type="match status" value="1"/>
</dbReference>
<name>A0AA37QC42_9BACT</name>
<keyword evidence="6 11" id="KW-0548">Nucleotidyltransferase</keyword>
<keyword evidence="14" id="KW-1185">Reference proteome</keyword>
<evidence type="ECO:0000256" key="3">
    <source>
        <dbReference type="ARBA" id="ARBA00009014"/>
    </source>
</evidence>
<evidence type="ECO:0000256" key="11">
    <source>
        <dbReference type="HAMAP-Rule" id="MF_00244"/>
    </source>
</evidence>
<dbReference type="Pfam" id="PF01467">
    <property type="entry name" value="CTP_transf_like"/>
    <property type="match status" value="1"/>
</dbReference>
<comment type="pathway">
    <text evidence="2 11">Cofactor biosynthesis; NAD(+) biosynthesis; deamido-NAD(+) from nicotinate D-ribonucleotide: step 1/1.</text>
</comment>
<accession>A0AA37QC42</accession>
<comment type="similarity">
    <text evidence="3 11">Belongs to the NadD family.</text>
</comment>
<evidence type="ECO:0000256" key="6">
    <source>
        <dbReference type="ARBA" id="ARBA00022695"/>
    </source>
</evidence>
<keyword evidence="4 11" id="KW-0662">Pyridine nucleotide biosynthesis</keyword>
<keyword evidence="8 11" id="KW-0067">ATP-binding</keyword>
<evidence type="ECO:0000256" key="2">
    <source>
        <dbReference type="ARBA" id="ARBA00005019"/>
    </source>
</evidence>